<gene>
    <name evidence="6" type="ORF">N7517_000105</name>
</gene>
<dbReference type="InterPro" id="IPR001613">
    <property type="entry name" value="Flavin_amine_oxidase"/>
</dbReference>
<evidence type="ECO:0000313" key="6">
    <source>
        <dbReference type="EMBL" id="KAJ5382194.1"/>
    </source>
</evidence>
<dbReference type="PANTHER" id="PTHR10742:SF313">
    <property type="entry name" value="AMINE OXIDASE"/>
    <property type="match status" value="1"/>
</dbReference>
<sequence length="537" mass="58635">MHFQRLLGITTILGLVLQGSAAPGPSGTGTCRYTTVAILGGGMAGITAAQALNNQSITDFVIVEYQNRIGGRVNHTTFGRKADGTSYVVELGAYWVQGVGATNGPGKNSINEVENVTDPSSVNPILGLAQKYNLTTALSDFSSIQTYDDTGSVDYTYLLDEYETASDKMAEIGSTILKNNLQDMSIRQGMALGGWRPKVDDMAAQAIDWLRGDVESASPVGESSLAFSLAAGGFTFGQFGPDNYLVTDPRGYSTIIEGEAATFLKKMTAAYFSIPNYSDTGVTVYNHDGTCIKAKYAICTFSLGVLQNAAVDFNPELPLWKRTAIQKFTMGTYTKIFMQFNETFWPKNSQNLLYASPDRRGYFASFQSLSAPGFLEGSNILFATVLAEEAYRVERLSDHETQAEIMVVLRQMFPGTTIPEPTAFLYPRWNKEEWAYGSYSNWPLGTTLEMHQNLRANNSRLWFAGEATSSQYFGFLHGAWFEGREAGAQIAGLIKGYCTNVTGEKECGGRKHYETLAGTTPPNAYTVVNGWPGGLLY</sequence>
<dbReference type="PANTHER" id="PTHR10742">
    <property type="entry name" value="FLAVIN MONOAMINE OXIDASE"/>
    <property type="match status" value="1"/>
</dbReference>
<comment type="caution">
    <text evidence="6">The sequence shown here is derived from an EMBL/GenBank/DDBJ whole genome shotgun (WGS) entry which is preliminary data.</text>
</comment>
<organism evidence="6 7">
    <name type="scientific">Penicillium concentricum</name>
    <dbReference type="NCBI Taxonomy" id="293559"/>
    <lineage>
        <taxon>Eukaryota</taxon>
        <taxon>Fungi</taxon>
        <taxon>Dikarya</taxon>
        <taxon>Ascomycota</taxon>
        <taxon>Pezizomycotina</taxon>
        <taxon>Eurotiomycetes</taxon>
        <taxon>Eurotiomycetidae</taxon>
        <taxon>Eurotiales</taxon>
        <taxon>Aspergillaceae</taxon>
        <taxon>Penicillium</taxon>
    </lineage>
</organism>
<evidence type="ECO:0000259" key="5">
    <source>
        <dbReference type="Pfam" id="PF01593"/>
    </source>
</evidence>
<keyword evidence="7" id="KW-1185">Reference proteome</keyword>
<dbReference type="InterPro" id="IPR036188">
    <property type="entry name" value="FAD/NAD-bd_sf"/>
</dbReference>
<dbReference type="Pfam" id="PF13450">
    <property type="entry name" value="NAD_binding_8"/>
    <property type="match status" value="1"/>
</dbReference>
<keyword evidence="3" id="KW-0285">Flavoprotein</keyword>
<protein>
    <recommendedName>
        <fullName evidence="3">Amine oxidase</fullName>
        <ecNumber evidence="3">1.4.3.-</ecNumber>
    </recommendedName>
</protein>
<reference evidence="6" key="1">
    <citation type="submission" date="2022-12" db="EMBL/GenBank/DDBJ databases">
        <authorList>
            <person name="Petersen C."/>
        </authorList>
    </citation>
    <scope>NUCLEOTIDE SEQUENCE</scope>
    <source>
        <strain evidence="6">IBT 3081</strain>
    </source>
</reference>
<dbReference type="RefSeq" id="XP_056581970.1">
    <property type="nucleotide sequence ID" value="XM_056717835.1"/>
</dbReference>
<dbReference type="Gene3D" id="3.50.50.60">
    <property type="entry name" value="FAD/NAD(P)-binding domain"/>
    <property type="match status" value="1"/>
</dbReference>
<dbReference type="Proteomes" id="UP001147752">
    <property type="component" value="Unassembled WGS sequence"/>
</dbReference>
<dbReference type="PRINTS" id="PR00757">
    <property type="entry name" value="AMINEOXDASEF"/>
</dbReference>
<dbReference type="InterPro" id="IPR050281">
    <property type="entry name" value="Flavin_monoamine_oxidase"/>
</dbReference>
<accession>A0A9W9VIN0</accession>
<dbReference type="GO" id="GO:0006598">
    <property type="term" value="P:polyamine catabolic process"/>
    <property type="evidence" value="ECO:0007669"/>
    <property type="project" value="TreeGrafter"/>
</dbReference>
<comment type="similarity">
    <text evidence="3">Belongs to the flavin monoamine oxidase family.</text>
</comment>
<evidence type="ECO:0000256" key="2">
    <source>
        <dbReference type="ARBA" id="ARBA00023002"/>
    </source>
</evidence>
<dbReference type="EC" id="1.4.3.-" evidence="3"/>
<proteinExistence type="inferred from homology"/>
<evidence type="ECO:0000313" key="7">
    <source>
        <dbReference type="Proteomes" id="UP001147752"/>
    </source>
</evidence>
<feature type="domain" description="Amine oxidase" evidence="5">
    <location>
        <begin position="277"/>
        <end position="490"/>
    </location>
</feature>
<keyword evidence="2 3" id="KW-0560">Oxidoreductase</keyword>
<dbReference type="SUPFAM" id="SSF51905">
    <property type="entry name" value="FAD/NAD(P)-binding domain"/>
    <property type="match status" value="1"/>
</dbReference>
<name>A0A9W9VIN0_9EURO</name>
<dbReference type="InterPro" id="IPR002937">
    <property type="entry name" value="Amino_oxidase"/>
</dbReference>
<dbReference type="AlphaFoldDB" id="A0A9W9VIN0"/>
<dbReference type="Pfam" id="PF01593">
    <property type="entry name" value="Amino_oxidase"/>
    <property type="match status" value="1"/>
</dbReference>
<comment type="cofactor">
    <cofactor evidence="1 3">
        <name>FAD</name>
        <dbReference type="ChEBI" id="CHEBI:57692"/>
    </cofactor>
</comment>
<evidence type="ECO:0000256" key="3">
    <source>
        <dbReference type="RuleBase" id="RU362067"/>
    </source>
</evidence>
<feature type="signal peptide" evidence="4">
    <location>
        <begin position="1"/>
        <end position="21"/>
    </location>
</feature>
<dbReference type="EMBL" id="JAPZBT010000001">
    <property type="protein sequence ID" value="KAJ5382194.1"/>
    <property type="molecule type" value="Genomic_DNA"/>
</dbReference>
<feature type="chain" id="PRO_5040890671" description="Amine oxidase" evidence="4">
    <location>
        <begin position="22"/>
        <end position="537"/>
    </location>
</feature>
<dbReference type="Gene3D" id="3.90.660.10">
    <property type="match status" value="1"/>
</dbReference>
<dbReference type="OrthoDB" id="7777654at2759"/>
<evidence type="ECO:0000256" key="1">
    <source>
        <dbReference type="ARBA" id="ARBA00001974"/>
    </source>
</evidence>
<reference evidence="6" key="2">
    <citation type="journal article" date="2023" name="IMA Fungus">
        <title>Comparative genomic study of the Penicillium genus elucidates a diverse pangenome and 15 lateral gene transfer events.</title>
        <authorList>
            <person name="Petersen C."/>
            <person name="Sorensen T."/>
            <person name="Nielsen M.R."/>
            <person name="Sondergaard T.E."/>
            <person name="Sorensen J.L."/>
            <person name="Fitzpatrick D.A."/>
            <person name="Frisvad J.C."/>
            <person name="Nielsen K.L."/>
        </authorList>
    </citation>
    <scope>NUCLEOTIDE SEQUENCE</scope>
    <source>
        <strain evidence="6">IBT 3081</strain>
    </source>
</reference>
<dbReference type="GO" id="GO:0016491">
    <property type="term" value="F:oxidoreductase activity"/>
    <property type="evidence" value="ECO:0007669"/>
    <property type="project" value="UniProtKB-KW"/>
</dbReference>
<keyword evidence="4" id="KW-0732">Signal</keyword>
<evidence type="ECO:0000256" key="4">
    <source>
        <dbReference type="SAM" id="SignalP"/>
    </source>
</evidence>
<keyword evidence="3" id="KW-0274">FAD</keyword>
<dbReference type="SUPFAM" id="SSF54373">
    <property type="entry name" value="FAD-linked reductases, C-terminal domain"/>
    <property type="match status" value="1"/>
</dbReference>
<dbReference type="GeneID" id="81457018"/>